<feature type="non-terminal residue" evidence="1">
    <location>
        <position position="193"/>
    </location>
</feature>
<reference evidence="1" key="1">
    <citation type="submission" date="2021-06" db="EMBL/GenBank/DDBJ databases">
        <authorList>
            <person name="Kallberg Y."/>
            <person name="Tangrot J."/>
            <person name="Rosling A."/>
        </authorList>
    </citation>
    <scope>NUCLEOTIDE SEQUENCE</scope>
    <source>
        <strain evidence="1">MA461A</strain>
    </source>
</reference>
<evidence type="ECO:0000313" key="2">
    <source>
        <dbReference type="Proteomes" id="UP000789920"/>
    </source>
</evidence>
<keyword evidence="2" id="KW-1185">Reference proteome</keyword>
<proteinExistence type="predicted"/>
<comment type="caution">
    <text evidence="1">The sequence shown here is derived from an EMBL/GenBank/DDBJ whole genome shotgun (WGS) entry which is preliminary data.</text>
</comment>
<accession>A0ACA9MNT6</accession>
<protein>
    <submittedName>
        <fullName evidence="1">19921_t:CDS:1</fullName>
    </submittedName>
</protein>
<gene>
    <name evidence="1" type="ORF">RPERSI_LOCUS5807</name>
</gene>
<dbReference type="EMBL" id="CAJVQC010008894">
    <property type="protein sequence ID" value="CAG8598015.1"/>
    <property type="molecule type" value="Genomic_DNA"/>
</dbReference>
<evidence type="ECO:0000313" key="1">
    <source>
        <dbReference type="EMBL" id="CAG8598015.1"/>
    </source>
</evidence>
<dbReference type="Proteomes" id="UP000789920">
    <property type="component" value="Unassembled WGS sequence"/>
</dbReference>
<sequence>MIQILPNELQIEILTHVVYEINFQNFCTLRTVCKKWNTFIPLVMHEAVISRLNSGLKLKYWNNAKWTQKLPPTYDDYTKTFTFVFDIDDDIYNTYDDINQILSDHSVSFTASVERCDVLCPIKLGTKLGDLTLLEFLNDDVCKYEFDHRSNVCFRREIKVDEEIKCINCVRPYSFTIEAWKLCYILDCLKFDT</sequence>
<name>A0ACA9MNT6_9GLOM</name>
<organism evidence="1 2">
    <name type="scientific">Racocetra persica</name>
    <dbReference type="NCBI Taxonomy" id="160502"/>
    <lineage>
        <taxon>Eukaryota</taxon>
        <taxon>Fungi</taxon>
        <taxon>Fungi incertae sedis</taxon>
        <taxon>Mucoromycota</taxon>
        <taxon>Glomeromycotina</taxon>
        <taxon>Glomeromycetes</taxon>
        <taxon>Diversisporales</taxon>
        <taxon>Gigasporaceae</taxon>
        <taxon>Racocetra</taxon>
    </lineage>
</organism>